<dbReference type="CDD" id="cd07262">
    <property type="entry name" value="VOC_like"/>
    <property type="match status" value="1"/>
</dbReference>
<feature type="region of interest" description="Disordered" evidence="1">
    <location>
        <begin position="43"/>
        <end position="69"/>
    </location>
</feature>
<evidence type="ECO:0000256" key="1">
    <source>
        <dbReference type="SAM" id="MobiDB-lite"/>
    </source>
</evidence>
<protein>
    <recommendedName>
        <fullName evidence="2">VOC domain-containing protein</fullName>
    </recommendedName>
</protein>
<accession>A0AA38VG31</accession>
<dbReference type="SUPFAM" id="SSF54593">
    <property type="entry name" value="Glyoxalase/Bleomycin resistance protein/Dihydroxybiphenyl dioxygenase"/>
    <property type="match status" value="1"/>
</dbReference>
<dbReference type="PANTHER" id="PTHR35006:SF2">
    <property type="entry name" value="GLYOXALASE FAMILY PROTEIN (AFU_ORTHOLOGUE AFUA_5G14830)"/>
    <property type="match status" value="1"/>
</dbReference>
<evidence type="ECO:0000313" key="4">
    <source>
        <dbReference type="Proteomes" id="UP001174694"/>
    </source>
</evidence>
<sequence>MSTHHPRPIGHISLGVRDYDASKAFYTAALAPLGLRLVYDSESPAEATPAPPAESPEGGHRRRTLGFGPDEEHEMINVFEYGDKAHAPGQGSHIAFNAPTRAAVEQFHDAAVRCGGKSNGEPGLRSKYGPRYFASFVIDPDGWMLEAVCKEEGSE</sequence>
<dbReference type="Gene3D" id="3.10.180.10">
    <property type="entry name" value="2,3-Dihydroxybiphenyl 1,2-Dioxygenase, domain 1"/>
    <property type="match status" value="1"/>
</dbReference>
<dbReference type="Proteomes" id="UP001174694">
    <property type="component" value="Unassembled WGS sequence"/>
</dbReference>
<dbReference type="AlphaFoldDB" id="A0AA38VG31"/>
<dbReference type="Pfam" id="PF00903">
    <property type="entry name" value="Glyoxalase"/>
    <property type="match status" value="1"/>
</dbReference>
<reference evidence="3" key="1">
    <citation type="submission" date="2022-07" db="EMBL/GenBank/DDBJ databases">
        <title>Fungi with potential for degradation of polypropylene.</title>
        <authorList>
            <person name="Gostincar C."/>
        </authorList>
    </citation>
    <scope>NUCLEOTIDE SEQUENCE</scope>
    <source>
        <strain evidence="3">EXF-13308</strain>
    </source>
</reference>
<dbReference type="PANTHER" id="PTHR35006">
    <property type="entry name" value="GLYOXALASE FAMILY PROTEIN (AFU_ORTHOLOGUE AFUA_5G14830)"/>
    <property type="match status" value="1"/>
</dbReference>
<gene>
    <name evidence="3" type="ORF">NKR23_g12034</name>
</gene>
<feature type="domain" description="VOC" evidence="2">
    <location>
        <begin position="8"/>
        <end position="150"/>
    </location>
</feature>
<dbReference type="InterPro" id="IPR029068">
    <property type="entry name" value="Glyas_Bleomycin-R_OHBP_Dase"/>
</dbReference>
<dbReference type="InterPro" id="IPR004360">
    <property type="entry name" value="Glyas_Fos-R_dOase_dom"/>
</dbReference>
<name>A0AA38VG31_9PEZI</name>
<evidence type="ECO:0000259" key="2">
    <source>
        <dbReference type="PROSITE" id="PS51819"/>
    </source>
</evidence>
<evidence type="ECO:0000313" key="3">
    <source>
        <dbReference type="EMBL" id="KAJ9130759.1"/>
    </source>
</evidence>
<dbReference type="InterPro" id="IPR037523">
    <property type="entry name" value="VOC_core"/>
</dbReference>
<dbReference type="EMBL" id="JANBVO010000079">
    <property type="protein sequence ID" value="KAJ9130759.1"/>
    <property type="molecule type" value="Genomic_DNA"/>
</dbReference>
<keyword evidence="4" id="KW-1185">Reference proteome</keyword>
<comment type="caution">
    <text evidence="3">The sequence shown here is derived from an EMBL/GenBank/DDBJ whole genome shotgun (WGS) entry which is preliminary data.</text>
</comment>
<organism evidence="3 4">
    <name type="scientific">Pleurostoma richardsiae</name>
    <dbReference type="NCBI Taxonomy" id="41990"/>
    <lineage>
        <taxon>Eukaryota</taxon>
        <taxon>Fungi</taxon>
        <taxon>Dikarya</taxon>
        <taxon>Ascomycota</taxon>
        <taxon>Pezizomycotina</taxon>
        <taxon>Sordariomycetes</taxon>
        <taxon>Sordariomycetidae</taxon>
        <taxon>Calosphaeriales</taxon>
        <taxon>Pleurostomataceae</taxon>
        <taxon>Pleurostoma</taxon>
    </lineage>
</organism>
<proteinExistence type="predicted"/>
<dbReference type="PROSITE" id="PS51819">
    <property type="entry name" value="VOC"/>
    <property type="match status" value="1"/>
</dbReference>